<protein>
    <submittedName>
        <fullName evidence="2">Uncharacterized protein</fullName>
    </submittedName>
</protein>
<comment type="caution">
    <text evidence="2">The sequence shown here is derived from an EMBL/GenBank/DDBJ whole genome shotgun (WGS) entry which is preliminary data.</text>
</comment>
<evidence type="ECO:0000313" key="2">
    <source>
        <dbReference type="EMBL" id="KKK94567.1"/>
    </source>
</evidence>
<dbReference type="EMBL" id="LAZR01047287">
    <property type="protein sequence ID" value="KKK94567.1"/>
    <property type="molecule type" value="Genomic_DNA"/>
</dbReference>
<evidence type="ECO:0000256" key="1">
    <source>
        <dbReference type="SAM" id="Phobius"/>
    </source>
</evidence>
<proteinExistence type="predicted"/>
<organism evidence="2">
    <name type="scientific">marine sediment metagenome</name>
    <dbReference type="NCBI Taxonomy" id="412755"/>
    <lineage>
        <taxon>unclassified sequences</taxon>
        <taxon>metagenomes</taxon>
        <taxon>ecological metagenomes</taxon>
    </lineage>
</organism>
<sequence length="108" mass="11722">MGRVRKKLNGFGTLWKSVIIGGFALMLVGPFMLPDFAGAKRARDFIYELHVKKVLGLTVDPAPTVELFDSVTTLDAKGFTLTGNFNASGSAVSNFISTPEIVYIDSYT</sequence>
<dbReference type="AlphaFoldDB" id="A0A0F8ZL88"/>
<keyword evidence="1" id="KW-1133">Transmembrane helix</keyword>
<accession>A0A0F8ZL88</accession>
<gene>
    <name evidence="2" type="ORF">LCGC14_2681500</name>
</gene>
<name>A0A0F8ZL88_9ZZZZ</name>
<feature type="transmembrane region" description="Helical" evidence="1">
    <location>
        <begin position="14"/>
        <end position="33"/>
    </location>
</feature>
<feature type="non-terminal residue" evidence="2">
    <location>
        <position position="108"/>
    </location>
</feature>
<keyword evidence="1" id="KW-0812">Transmembrane</keyword>
<reference evidence="2" key="1">
    <citation type="journal article" date="2015" name="Nature">
        <title>Complex archaea that bridge the gap between prokaryotes and eukaryotes.</title>
        <authorList>
            <person name="Spang A."/>
            <person name="Saw J.H."/>
            <person name="Jorgensen S.L."/>
            <person name="Zaremba-Niedzwiedzka K."/>
            <person name="Martijn J."/>
            <person name="Lind A.E."/>
            <person name="van Eijk R."/>
            <person name="Schleper C."/>
            <person name="Guy L."/>
            <person name="Ettema T.J."/>
        </authorList>
    </citation>
    <scope>NUCLEOTIDE SEQUENCE</scope>
</reference>
<keyword evidence="1" id="KW-0472">Membrane</keyword>